<reference evidence="3" key="1">
    <citation type="submission" date="2016-10" db="EMBL/GenBank/DDBJ databases">
        <authorList>
            <person name="Varghese N."/>
            <person name="Submissions S."/>
        </authorList>
    </citation>
    <scope>NUCLEOTIDE SEQUENCE [LARGE SCALE GENOMIC DNA]</scope>
    <source>
        <strain evidence="3">DSM 13490</strain>
    </source>
</reference>
<name>A0A1H3E0Z8_9BACT</name>
<accession>A0A1H3E0Z8</accession>
<dbReference type="AlphaFoldDB" id="A0A1H3E0Z8"/>
<proteinExistence type="predicted"/>
<evidence type="ECO:0000256" key="1">
    <source>
        <dbReference type="SAM" id="SignalP"/>
    </source>
</evidence>
<protein>
    <recommendedName>
        <fullName evidence="4">P pilus assembly protein, chaperone PapD</fullName>
    </recommendedName>
</protein>
<gene>
    <name evidence="2" type="ORF">SAMN03080603_00335</name>
</gene>
<evidence type="ECO:0008006" key="4">
    <source>
        <dbReference type="Google" id="ProtNLM"/>
    </source>
</evidence>
<dbReference type="RefSeq" id="WP_091460096.1">
    <property type="nucleotide sequence ID" value="NZ_FNPD01000002.1"/>
</dbReference>
<dbReference type="Proteomes" id="UP000199266">
    <property type="component" value="Unassembled WGS sequence"/>
</dbReference>
<feature type="signal peptide" evidence="1">
    <location>
        <begin position="1"/>
        <end position="23"/>
    </location>
</feature>
<organism evidence="2 3">
    <name type="scientific">Acetomicrobium thermoterrenum DSM 13490</name>
    <dbReference type="NCBI Taxonomy" id="1120987"/>
    <lineage>
        <taxon>Bacteria</taxon>
        <taxon>Thermotogati</taxon>
        <taxon>Synergistota</taxon>
        <taxon>Synergistia</taxon>
        <taxon>Synergistales</taxon>
        <taxon>Acetomicrobiaceae</taxon>
        <taxon>Acetomicrobium</taxon>
    </lineage>
</organism>
<keyword evidence="1" id="KW-0732">Signal</keyword>
<dbReference type="EMBL" id="FNPD01000002">
    <property type="protein sequence ID" value="SDX71968.1"/>
    <property type="molecule type" value="Genomic_DNA"/>
</dbReference>
<evidence type="ECO:0000313" key="3">
    <source>
        <dbReference type="Proteomes" id="UP000199266"/>
    </source>
</evidence>
<keyword evidence="3" id="KW-1185">Reference proteome</keyword>
<feature type="chain" id="PRO_5011467549" description="P pilus assembly protein, chaperone PapD" evidence="1">
    <location>
        <begin position="24"/>
        <end position="269"/>
    </location>
</feature>
<sequence>MKKILLLFLCLCIYFLSSGRACAISLPGGLTIENEVTIGGMASGNIVIINNDAEPVTVNIYQTDYMFYADGRSDFGKPGSTPRSNASWITYSPNQITVPPKGSASVAYQITVPNDQSLRGTYWSVIVVEPIPKAALEPPSAKKDKVAIGVQAVFRHAVQMITHIGDTGERALRFASKRLESRDGKVFLVLDVENTGERWLVPALYVDLADQSGRSLGRFEGGKLRIFPGCSVRYFVDLGALKPGGYNALVIADCGEEKLFGARYTLEVK</sequence>
<evidence type="ECO:0000313" key="2">
    <source>
        <dbReference type="EMBL" id="SDX71968.1"/>
    </source>
</evidence>